<proteinExistence type="inferred from homology"/>
<keyword evidence="2" id="KW-0805">Transcription regulation</keyword>
<evidence type="ECO:0000313" key="9">
    <source>
        <dbReference type="Proteomes" id="UP000652354"/>
    </source>
</evidence>
<name>A0A919Q5A3_9MICO</name>
<dbReference type="InterPro" id="IPR013324">
    <property type="entry name" value="RNA_pol_sigma_r3/r4-like"/>
</dbReference>
<dbReference type="RefSeq" id="WP_203656350.1">
    <property type="nucleotide sequence ID" value="NZ_BONR01000004.1"/>
</dbReference>
<evidence type="ECO:0000256" key="2">
    <source>
        <dbReference type="ARBA" id="ARBA00023015"/>
    </source>
</evidence>
<protein>
    <recommendedName>
        <fullName evidence="10">Sigma-70 family RNA polymerase sigma factor</fullName>
    </recommendedName>
</protein>
<feature type="domain" description="RNA polymerase sigma factor 70 region 4 type 2" evidence="7">
    <location>
        <begin position="125"/>
        <end position="175"/>
    </location>
</feature>
<dbReference type="CDD" id="cd06171">
    <property type="entry name" value="Sigma70_r4"/>
    <property type="match status" value="1"/>
</dbReference>
<feature type="domain" description="RNA polymerase sigma-70 region 2" evidence="6">
    <location>
        <begin position="26"/>
        <end position="93"/>
    </location>
</feature>
<dbReference type="Pfam" id="PF04542">
    <property type="entry name" value="Sigma70_r2"/>
    <property type="match status" value="1"/>
</dbReference>
<dbReference type="NCBIfam" id="TIGR02937">
    <property type="entry name" value="sigma70-ECF"/>
    <property type="match status" value="1"/>
</dbReference>
<evidence type="ECO:0000259" key="6">
    <source>
        <dbReference type="Pfam" id="PF04542"/>
    </source>
</evidence>
<keyword evidence="4" id="KW-0238">DNA-binding</keyword>
<dbReference type="GO" id="GO:0003677">
    <property type="term" value="F:DNA binding"/>
    <property type="evidence" value="ECO:0007669"/>
    <property type="project" value="UniProtKB-KW"/>
</dbReference>
<dbReference type="SUPFAM" id="SSF88946">
    <property type="entry name" value="Sigma2 domain of RNA polymerase sigma factors"/>
    <property type="match status" value="1"/>
</dbReference>
<dbReference type="Gene3D" id="1.10.1740.10">
    <property type="match status" value="1"/>
</dbReference>
<comment type="caution">
    <text evidence="8">The sequence shown here is derived from an EMBL/GenBank/DDBJ whole genome shotgun (WGS) entry which is preliminary data.</text>
</comment>
<keyword evidence="3" id="KW-0731">Sigma factor</keyword>
<keyword evidence="5" id="KW-0804">Transcription</keyword>
<dbReference type="GO" id="GO:0016987">
    <property type="term" value="F:sigma factor activity"/>
    <property type="evidence" value="ECO:0007669"/>
    <property type="project" value="UniProtKB-KW"/>
</dbReference>
<dbReference type="EMBL" id="BONR01000004">
    <property type="protein sequence ID" value="GIG55146.1"/>
    <property type="molecule type" value="Genomic_DNA"/>
</dbReference>
<dbReference type="AlphaFoldDB" id="A0A919Q5A3"/>
<dbReference type="InterPro" id="IPR007627">
    <property type="entry name" value="RNA_pol_sigma70_r2"/>
</dbReference>
<evidence type="ECO:0008006" key="10">
    <source>
        <dbReference type="Google" id="ProtNLM"/>
    </source>
</evidence>
<gene>
    <name evidence="8" type="ORF">Dac01nite_18980</name>
</gene>
<dbReference type="SUPFAM" id="SSF88659">
    <property type="entry name" value="Sigma3 and sigma4 domains of RNA polymerase sigma factors"/>
    <property type="match status" value="1"/>
</dbReference>
<dbReference type="InterPro" id="IPR039425">
    <property type="entry name" value="RNA_pol_sigma-70-like"/>
</dbReference>
<dbReference type="InterPro" id="IPR014284">
    <property type="entry name" value="RNA_pol_sigma-70_dom"/>
</dbReference>
<dbReference type="InterPro" id="IPR013249">
    <property type="entry name" value="RNA_pol_sigma70_r4_t2"/>
</dbReference>
<dbReference type="Proteomes" id="UP000652354">
    <property type="component" value="Unassembled WGS sequence"/>
</dbReference>
<reference evidence="8" key="1">
    <citation type="submission" date="2021-01" db="EMBL/GenBank/DDBJ databases">
        <title>Whole genome shotgun sequence of Demequina activiva NBRC 110675.</title>
        <authorList>
            <person name="Komaki H."/>
            <person name="Tamura T."/>
        </authorList>
    </citation>
    <scope>NUCLEOTIDE SEQUENCE</scope>
    <source>
        <strain evidence="8">NBRC 110675</strain>
    </source>
</reference>
<dbReference type="PANTHER" id="PTHR43133">
    <property type="entry name" value="RNA POLYMERASE ECF-TYPE SIGMA FACTO"/>
    <property type="match status" value="1"/>
</dbReference>
<dbReference type="Pfam" id="PF08281">
    <property type="entry name" value="Sigma70_r4_2"/>
    <property type="match status" value="1"/>
</dbReference>
<evidence type="ECO:0000256" key="5">
    <source>
        <dbReference type="ARBA" id="ARBA00023163"/>
    </source>
</evidence>
<sequence length="191" mass="20949">MALGEYFASTLIVARKGATWAWEQIYRDLYGPLFGFLRGVGPPEEAEDLVSETFLSVARDIHAFDGDEDAFRAWVFTIARRRAVDAWRSRGRTVEMADGDPFDLGDQRAGGDVEAEALSSLALIELSAVIKNLSATQREVLMLRVVADLSVKDTAVAMEKSEGAVRVLQNRAITALRASLGRDRAPSRDCA</sequence>
<accession>A0A919Q5A3</accession>
<dbReference type="GO" id="GO:0006352">
    <property type="term" value="P:DNA-templated transcription initiation"/>
    <property type="evidence" value="ECO:0007669"/>
    <property type="project" value="InterPro"/>
</dbReference>
<evidence type="ECO:0000256" key="4">
    <source>
        <dbReference type="ARBA" id="ARBA00023125"/>
    </source>
</evidence>
<dbReference type="Gene3D" id="1.10.10.10">
    <property type="entry name" value="Winged helix-like DNA-binding domain superfamily/Winged helix DNA-binding domain"/>
    <property type="match status" value="1"/>
</dbReference>
<evidence type="ECO:0000256" key="1">
    <source>
        <dbReference type="ARBA" id="ARBA00010641"/>
    </source>
</evidence>
<keyword evidence="9" id="KW-1185">Reference proteome</keyword>
<dbReference type="PANTHER" id="PTHR43133:SF58">
    <property type="entry name" value="ECF RNA POLYMERASE SIGMA FACTOR SIGD"/>
    <property type="match status" value="1"/>
</dbReference>
<comment type="similarity">
    <text evidence="1">Belongs to the sigma-70 factor family. ECF subfamily.</text>
</comment>
<dbReference type="InterPro" id="IPR036388">
    <property type="entry name" value="WH-like_DNA-bd_sf"/>
</dbReference>
<evidence type="ECO:0000256" key="3">
    <source>
        <dbReference type="ARBA" id="ARBA00023082"/>
    </source>
</evidence>
<organism evidence="8 9">
    <name type="scientific">Demequina activiva</name>
    <dbReference type="NCBI Taxonomy" id="1582364"/>
    <lineage>
        <taxon>Bacteria</taxon>
        <taxon>Bacillati</taxon>
        <taxon>Actinomycetota</taxon>
        <taxon>Actinomycetes</taxon>
        <taxon>Micrococcales</taxon>
        <taxon>Demequinaceae</taxon>
        <taxon>Demequina</taxon>
    </lineage>
</organism>
<evidence type="ECO:0000259" key="7">
    <source>
        <dbReference type="Pfam" id="PF08281"/>
    </source>
</evidence>
<evidence type="ECO:0000313" key="8">
    <source>
        <dbReference type="EMBL" id="GIG55146.1"/>
    </source>
</evidence>
<dbReference type="InterPro" id="IPR013325">
    <property type="entry name" value="RNA_pol_sigma_r2"/>
</dbReference>